<dbReference type="PANTHER" id="PTHR43047">
    <property type="entry name" value="TWO-COMPONENT HISTIDINE PROTEIN KINASE"/>
    <property type="match status" value="1"/>
</dbReference>
<feature type="domain" description="Response regulatory" evidence="8">
    <location>
        <begin position="1053"/>
        <end position="1167"/>
    </location>
</feature>
<evidence type="ECO:0000256" key="2">
    <source>
        <dbReference type="ARBA" id="ARBA00012438"/>
    </source>
</evidence>
<dbReference type="InterPro" id="IPR035965">
    <property type="entry name" value="PAS-like_dom_sf"/>
</dbReference>
<feature type="domain" description="PAS" evidence="9">
    <location>
        <begin position="127"/>
        <end position="201"/>
    </location>
</feature>
<evidence type="ECO:0000259" key="9">
    <source>
        <dbReference type="PROSITE" id="PS50112"/>
    </source>
</evidence>
<dbReference type="SUPFAM" id="SSF55874">
    <property type="entry name" value="ATPase domain of HSP90 chaperone/DNA topoisomerase II/histidine kinase"/>
    <property type="match status" value="1"/>
</dbReference>
<dbReference type="Gene3D" id="3.30.450.40">
    <property type="match status" value="1"/>
</dbReference>
<dbReference type="SUPFAM" id="SSF55781">
    <property type="entry name" value="GAF domain-like"/>
    <property type="match status" value="1"/>
</dbReference>
<feature type="domain" description="PAS" evidence="9">
    <location>
        <begin position="21"/>
        <end position="69"/>
    </location>
</feature>
<dbReference type="SUPFAM" id="SSF52172">
    <property type="entry name" value="CheY-like"/>
    <property type="match status" value="1"/>
</dbReference>
<dbReference type="InterPro" id="IPR001789">
    <property type="entry name" value="Sig_transdc_resp-reg_receiver"/>
</dbReference>
<evidence type="ECO:0000313" key="12">
    <source>
        <dbReference type="Proteomes" id="UP000243525"/>
    </source>
</evidence>
<protein>
    <recommendedName>
        <fullName evidence="2">histidine kinase</fullName>
        <ecNumber evidence="2">2.7.13.3</ecNumber>
    </recommendedName>
</protein>
<keyword evidence="12" id="KW-1185">Reference proteome</keyword>
<dbReference type="CDD" id="cd00130">
    <property type="entry name" value="PAS"/>
    <property type="match status" value="4"/>
</dbReference>
<organism evidence="11 12">
    <name type="scientific">Mangrovibacterium marinum</name>
    <dbReference type="NCBI Taxonomy" id="1639118"/>
    <lineage>
        <taxon>Bacteria</taxon>
        <taxon>Pseudomonadati</taxon>
        <taxon>Bacteroidota</taxon>
        <taxon>Bacteroidia</taxon>
        <taxon>Marinilabiliales</taxon>
        <taxon>Prolixibacteraceae</taxon>
        <taxon>Mangrovibacterium</taxon>
    </lineage>
</organism>
<dbReference type="GO" id="GO:0000155">
    <property type="term" value="F:phosphorelay sensor kinase activity"/>
    <property type="evidence" value="ECO:0007669"/>
    <property type="project" value="InterPro"/>
</dbReference>
<evidence type="ECO:0000256" key="3">
    <source>
        <dbReference type="ARBA" id="ARBA00022553"/>
    </source>
</evidence>
<dbReference type="Pfam" id="PF02518">
    <property type="entry name" value="HATPase_c"/>
    <property type="match status" value="1"/>
</dbReference>
<reference evidence="11 12" key="1">
    <citation type="submission" date="2018-04" db="EMBL/GenBank/DDBJ databases">
        <title>Genomic Encyclopedia of Archaeal and Bacterial Type Strains, Phase II (KMG-II): from individual species to whole genera.</title>
        <authorList>
            <person name="Goeker M."/>
        </authorList>
    </citation>
    <scope>NUCLEOTIDE SEQUENCE [LARGE SCALE GENOMIC DNA]</scope>
    <source>
        <strain evidence="11 12">DSM 28823</strain>
    </source>
</reference>
<evidence type="ECO:0000259" key="7">
    <source>
        <dbReference type="PROSITE" id="PS50109"/>
    </source>
</evidence>
<dbReference type="InterPro" id="IPR005467">
    <property type="entry name" value="His_kinase_dom"/>
</dbReference>
<dbReference type="Pfam" id="PF00072">
    <property type="entry name" value="Response_reg"/>
    <property type="match status" value="1"/>
</dbReference>
<sequence length="1183" mass="135154">MDFNHSFDISPICFAQVSSCGEIVYANRSFCEFLGYTREELSTKKFQEITYPEDIDKDVLLFHRLTSGKIKDYRLQKRYIHKTGSLLWGDLFVSLSPRDQASGEQAIWASVVDITELKKHEQQLIEERSNFRTMFRNNPQAMGIYDLLNFKIMAVNQAACTLLGYSQQELIKMNVFDLLSPEQQVNFRQHSTNKENGVDNERKWSIICKSGKQRIIQSTSHIINFNGRTSRHAMLIDITESERITRELQSRESLISQAEQIAGMGSWEHDILKDVCRWSANLYRLLAFDKTIHPASFELFRERIHPCDQILLSHTLDRLQETKLTQETELRLQLPGSAIIWVHITIAPVFNRNRLVKLRGICLDITERKLQELAVKKNNDSIQQAQILAQMGSWEYDPRKDQAVWSENLYRILAVDPAHQDLSFNFVKSLLTPDDRILADATFTDLLKTPEKQLSEFQMKLPNGKNIWIENHIEPVFEHGELALIRGVIVDITERKKRENALLNLSKAVEQSPVSIAITNPDGVIEYVNPKFTAVTGYSREQALGQNQRLLKSGKMSEQFYNKLWETITSGKNWQGEIINKNRAGELYWENAIISPVFDQEGAISNFVAIKEDITTRKRLEKSRDIMVQLSVAVMQSEDMEAFFEMVFESLGQLTSAKNFFVALCDSDRKKATIPYCTQSCQHEPKNFILDHTLTGQVIQSGQSLLLSGDELTQHAHNGAKQLVGAPAKAWMGVPLMTKKNVIGALVLQSYDKDPLVCREDLHLVESIAPQLSWAFERKRTIEVQKETLVKLKESDRLKSSFLATISHELRTPLNPIIGFSNLLCSEHSDPTVNELAGIIHRSGNDMLHLLEDIFDLAFHHGQNVRCNPQPFLLVDLYSLARAYLEEALEIANKTNTIEILFNDIDIDICHELQLDKDKVLQVLNILMNNAVKFTEQGRIEFKMNIRHDPDAVCFSVSDTGIGIPHEKLDLIFNEFRQVEESYSRRHGGLGIGLAIARKLCDIMGAKLEVRSQVGEGSCFSLIVPSPISVREFDDTPLLDRLDEEPEILNGKTILLVDDNRFIFELTRLMLSKFDLRLLHVSNGLEAVKTAAKEKPDFILMDLIMPEMDGIDATRHIRSFLPRTPIAALTAHSMVKDRRKAFEAGCDTIITKPIHRDILLHVLRKYLSDSNRGKAMNFFLNYF</sequence>
<keyword evidence="3 6" id="KW-0597">Phosphoprotein</keyword>
<evidence type="ECO:0000256" key="4">
    <source>
        <dbReference type="ARBA" id="ARBA00022679"/>
    </source>
</evidence>
<dbReference type="Gene3D" id="1.10.287.130">
    <property type="match status" value="1"/>
</dbReference>
<dbReference type="InterPro" id="IPR011006">
    <property type="entry name" value="CheY-like_superfamily"/>
</dbReference>
<evidence type="ECO:0000259" key="10">
    <source>
        <dbReference type="PROSITE" id="PS50113"/>
    </source>
</evidence>
<evidence type="ECO:0000256" key="1">
    <source>
        <dbReference type="ARBA" id="ARBA00000085"/>
    </source>
</evidence>
<dbReference type="NCBIfam" id="TIGR00229">
    <property type="entry name" value="sensory_box"/>
    <property type="match status" value="4"/>
</dbReference>
<dbReference type="PROSITE" id="PS50112">
    <property type="entry name" value="PAS"/>
    <property type="match status" value="3"/>
</dbReference>
<name>A0A2T5BXG5_9BACT</name>
<dbReference type="EC" id="2.7.13.3" evidence="2"/>
<dbReference type="InterPro" id="IPR003594">
    <property type="entry name" value="HATPase_dom"/>
</dbReference>
<dbReference type="InterPro" id="IPR013655">
    <property type="entry name" value="PAS_fold_3"/>
</dbReference>
<dbReference type="SMART" id="SM00086">
    <property type="entry name" value="PAC"/>
    <property type="match status" value="5"/>
</dbReference>
<dbReference type="InterPro" id="IPR003661">
    <property type="entry name" value="HisK_dim/P_dom"/>
</dbReference>
<dbReference type="Pfam" id="PF00512">
    <property type="entry name" value="HisKA"/>
    <property type="match status" value="1"/>
</dbReference>
<dbReference type="AlphaFoldDB" id="A0A2T5BXG5"/>
<evidence type="ECO:0000256" key="6">
    <source>
        <dbReference type="PROSITE-ProRule" id="PRU00169"/>
    </source>
</evidence>
<evidence type="ECO:0000256" key="5">
    <source>
        <dbReference type="ARBA" id="ARBA00022777"/>
    </source>
</evidence>
<dbReference type="Proteomes" id="UP000243525">
    <property type="component" value="Unassembled WGS sequence"/>
</dbReference>
<dbReference type="PROSITE" id="PS50110">
    <property type="entry name" value="RESPONSE_REGULATORY"/>
    <property type="match status" value="1"/>
</dbReference>
<dbReference type="SUPFAM" id="SSF47384">
    <property type="entry name" value="Homodimeric domain of signal transducing histidine kinase"/>
    <property type="match status" value="1"/>
</dbReference>
<dbReference type="SMART" id="SM00065">
    <property type="entry name" value="GAF"/>
    <property type="match status" value="1"/>
</dbReference>
<evidence type="ECO:0000313" key="11">
    <source>
        <dbReference type="EMBL" id="PTN05283.1"/>
    </source>
</evidence>
<feature type="domain" description="PAC" evidence="10">
    <location>
        <begin position="73"/>
        <end position="126"/>
    </location>
</feature>
<keyword evidence="5" id="KW-0418">Kinase</keyword>
<dbReference type="PRINTS" id="PR00344">
    <property type="entry name" value="BCTRLSENSOR"/>
</dbReference>
<dbReference type="SMART" id="SM00387">
    <property type="entry name" value="HATPase_c"/>
    <property type="match status" value="1"/>
</dbReference>
<feature type="modified residue" description="4-aspartylphosphate" evidence="6">
    <location>
        <position position="1102"/>
    </location>
</feature>
<gene>
    <name evidence="11" type="ORF">C8N47_1274</name>
</gene>
<feature type="domain" description="Histidine kinase" evidence="7">
    <location>
        <begin position="805"/>
        <end position="1028"/>
    </location>
</feature>
<feature type="domain" description="PAC" evidence="10">
    <location>
        <begin position="326"/>
        <end position="377"/>
    </location>
</feature>
<dbReference type="PROSITE" id="PS50109">
    <property type="entry name" value="HIS_KIN"/>
    <property type="match status" value="1"/>
</dbReference>
<dbReference type="Pfam" id="PF01590">
    <property type="entry name" value="GAF"/>
    <property type="match status" value="1"/>
</dbReference>
<dbReference type="Pfam" id="PF08447">
    <property type="entry name" value="PAS_3"/>
    <property type="match status" value="1"/>
</dbReference>
<dbReference type="PANTHER" id="PTHR43047:SF64">
    <property type="entry name" value="HISTIDINE KINASE CONTAINING CHEY-HOMOLOGOUS RECEIVER DOMAIN AND PAS DOMAIN-RELATED"/>
    <property type="match status" value="1"/>
</dbReference>
<feature type="domain" description="PAC" evidence="10">
    <location>
        <begin position="572"/>
        <end position="626"/>
    </location>
</feature>
<dbReference type="CDD" id="cd16922">
    <property type="entry name" value="HATPase_EvgS-ArcB-TorS-like"/>
    <property type="match status" value="1"/>
</dbReference>
<dbReference type="CDD" id="cd00082">
    <property type="entry name" value="HisKA"/>
    <property type="match status" value="1"/>
</dbReference>
<evidence type="ECO:0000259" key="8">
    <source>
        <dbReference type="PROSITE" id="PS50110"/>
    </source>
</evidence>
<dbReference type="SUPFAM" id="SSF55785">
    <property type="entry name" value="PYP-like sensor domain (PAS domain)"/>
    <property type="match status" value="5"/>
</dbReference>
<dbReference type="RefSeq" id="WP_107823738.1">
    <property type="nucleotide sequence ID" value="NZ_QAAD01000027.1"/>
</dbReference>
<dbReference type="InterPro" id="IPR000700">
    <property type="entry name" value="PAS-assoc_C"/>
</dbReference>
<feature type="domain" description="PAC" evidence="10">
    <location>
        <begin position="453"/>
        <end position="504"/>
    </location>
</feature>
<dbReference type="SMART" id="SM00388">
    <property type="entry name" value="HisKA"/>
    <property type="match status" value="1"/>
</dbReference>
<dbReference type="InterPro" id="IPR029016">
    <property type="entry name" value="GAF-like_dom_sf"/>
</dbReference>
<keyword evidence="4" id="KW-0808">Transferase</keyword>
<dbReference type="SMART" id="SM00091">
    <property type="entry name" value="PAS"/>
    <property type="match status" value="3"/>
</dbReference>
<dbReference type="InterPro" id="IPR000014">
    <property type="entry name" value="PAS"/>
</dbReference>
<dbReference type="Gene3D" id="3.30.565.10">
    <property type="entry name" value="Histidine kinase-like ATPase, C-terminal domain"/>
    <property type="match status" value="1"/>
</dbReference>
<dbReference type="InterPro" id="IPR001610">
    <property type="entry name" value="PAC"/>
</dbReference>
<accession>A0A2T5BXG5</accession>
<dbReference type="Gene3D" id="3.40.50.2300">
    <property type="match status" value="1"/>
</dbReference>
<comment type="catalytic activity">
    <reaction evidence="1">
        <text>ATP + protein L-histidine = ADP + protein N-phospho-L-histidine.</text>
        <dbReference type="EC" id="2.7.13.3"/>
    </reaction>
</comment>
<dbReference type="PROSITE" id="PS50113">
    <property type="entry name" value="PAC"/>
    <property type="match status" value="4"/>
</dbReference>
<dbReference type="InterPro" id="IPR003018">
    <property type="entry name" value="GAF"/>
</dbReference>
<dbReference type="EMBL" id="QAAD01000027">
    <property type="protein sequence ID" value="PTN05283.1"/>
    <property type="molecule type" value="Genomic_DNA"/>
</dbReference>
<proteinExistence type="predicted"/>
<dbReference type="InterPro" id="IPR036097">
    <property type="entry name" value="HisK_dim/P_sf"/>
</dbReference>
<dbReference type="Pfam" id="PF13426">
    <property type="entry name" value="PAS_9"/>
    <property type="match status" value="4"/>
</dbReference>
<dbReference type="SMART" id="SM00448">
    <property type="entry name" value="REC"/>
    <property type="match status" value="1"/>
</dbReference>
<dbReference type="OrthoDB" id="9813151at2"/>
<dbReference type="InterPro" id="IPR036890">
    <property type="entry name" value="HATPase_C_sf"/>
</dbReference>
<dbReference type="CDD" id="cd17546">
    <property type="entry name" value="REC_hyHK_CKI1_RcsC-like"/>
    <property type="match status" value="1"/>
</dbReference>
<dbReference type="Gene3D" id="3.30.450.20">
    <property type="entry name" value="PAS domain"/>
    <property type="match status" value="5"/>
</dbReference>
<comment type="caution">
    <text evidence="11">The sequence shown here is derived from an EMBL/GenBank/DDBJ whole genome shotgun (WGS) entry which is preliminary data.</text>
</comment>
<dbReference type="InterPro" id="IPR004358">
    <property type="entry name" value="Sig_transdc_His_kin-like_C"/>
</dbReference>
<feature type="domain" description="PAS" evidence="9">
    <location>
        <begin position="501"/>
        <end position="547"/>
    </location>
</feature>